<keyword evidence="4" id="KW-1185">Reference proteome</keyword>
<sequence>MRLFVALLPPANVLDEVEAAFAPHRPAHPALKWTRRPSWHVTLAFYGEVDEQIVPRLLPRLERAAGRHPRRALAFAGAGAFPRAASARVLWTGVEADLRRLADSCVAAARREGIDVDEHKRFHPHLTMARARDPLDLRSLVAELGGYQGSPWAAEEIHLIRSHLGAQARYETLATWPLA</sequence>
<protein>
    <recommendedName>
        <fullName evidence="2">RNA 2',3'-cyclic phosphodiesterase</fullName>
        <shortName evidence="2">RNA 2',3'-CPDase</shortName>
        <ecNumber evidence="2">3.1.4.58</ecNumber>
    </recommendedName>
</protein>
<dbReference type="Pfam" id="PF13563">
    <property type="entry name" value="2_5_RNA_ligase2"/>
    <property type="match status" value="1"/>
</dbReference>
<dbReference type="EMBL" id="BAAABM010000066">
    <property type="protein sequence ID" value="GAA0368324.1"/>
    <property type="molecule type" value="Genomic_DNA"/>
</dbReference>
<comment type="caution">
    <text evidence="3">The sequence shown here is derived from an EMBL/GenBank/DDBJ whole genome shotgun (WGS) entry which is preliminary data.</text>
</comment>
<dbReference type="PANTHER" id="PTHR35561:SF1">
    <property type="entry name" value="RNA 2',3'-CYCLIC PHOSPHODIESTERASE"/>
    <property type="match status" value="1"/>
</dbReference>
<reference evidence="3 4" key="1">
    <citation type="journal article" date="2019" name="Int. J. Syst. Evol. Microbiol.">
        <title>The Global Catalogue of Microorganisms (GCM) 10K type strain sequencing project: providing services to taxonomists for standard genome sequencing and annotation.</title>
        <authorList>
            <consortium name="The Broad Institute Genomics Platform"/>
            <consortium name="The Broad Institute Genome Sequencing Center for Infectious Disease"/>
            <person name="Wu L."/>
            <person name="Ma J."/>
        </authorList>
    </citation>
    <scope>NUCLEOTIDE SEQUENCE [LARGE SCALE GENOMIC DNA]</scope>
    <source>
        <strain evidence="3 4">JCM 3146</strain>
    </source>
</reference>
<dbReference type="InterPro" id="IPR009097">
    <property type="entry name" value="Cyclic_Pdiesterase"/>
</dbReference>
<comment type="function">
    <text evidence="2">Hydrolyzes RNA 2',3'-cyclic phosphodiester to an RNA 2'-phosphomonoester.</text>
</comment>
<dbReference type="HAMAP" id="MF_01940">
    <property type="entry name" value="RNA_CPDase"/>
    <property type="match status" value="1"/>
</dbReference>
<gene>
    <name evidence="3" type="primary">thpR</name>
    <name evidence="3" type="ORF">GCM10010151_67810</name>
</gene>
<dbReference type="RefSeq" id="WP_252799388.1">
    <property type="nucleotide sequence ID" value="NZ_BAAABM010000066.1"/>
</dbReference>
<dbReference type="SUPFAM" id="SSF55144">
    <property type="entry name" value="LigT-like"/>
    <property type="match status" value="1"/>
</dbReference>
<dbReference type="InterPro" id="IPR004175">
    <property type="entry name" value="RNA_CPDase"/>
</dbReference>
<evidence type="ECO:0000256" key="1">
    <source>
        <dbReference type="ARBA" id="ARBA00022801"/>
    </source>
</evidence>
<dbReference type="NCBIfam" id="TIGR02258">
    <property type="entry name" value="2_5_ligase"/>
    <property type="match status" value="1"/>
</dbReference>
<feature type="short sequence motif" description="HXTX 2" evidence="2">
    <location>
        <begin position="125"/>
        <end position="128"/>
    </location>
</feature>
<feature type="short sequence motif" description="HXTX 1" evidence="2">
    <location>
        <begin position="40"/>
        <end position="43"/>
    </location>
</feature>
<accession>A0ABN0XND5</accession>
<organism evidence="3 4">
    <name type="scientific">Actinoallomurus spadix</name>
    <dbReference type="NCBI Taxonomy" id="79912"/>
    <lineage>
        <taxon>Bacteria</taxon>
        <taxon>Bacillati</taxon>
        <taxon>Actinomycetota</taxon>
        <taxon>Actinomycetes</taxon>
        <taxon>Streptosporangiales</taxon>
        <taxon>Thermomonosporaceae</taxon>
        <taxon>Actinoallomurus</taxon>
    </lineage>
</organism>
<evidence type="ECO:0000313" key="3">
    <source>
        <dbReference type="EMBL" id="GAA0368324.1"/>
    </source>
</evidence>
<keyword evidence="1 2" id="KW-0378">Hydrolase</keyword>
<evidence type="ECO:0000256" key="2">
    <source>
        <dbReference type="HAMAP-Rule" id="MF_01940"/>
    </source>
</evidence>
<feature type="active site" description="Proton acceptor" evidence="2">
    <location>
        <position position="125"/>
    </location>
</feature>
<proteinExistence type="inferred from homology"/>
<dbReference type="Gene3D" id="3.90.1140.10">
    <property type="entry name" value="Cyclic phosphodiesterase"/>
    <property type="match status" value="1"/>
</dbReference>
<dbReference type="Proteomes" id="UP001501822">
    <property type="component" value="Unassembled WGS sequence"/>
</dbReference>
<evidence type="ECO:0000313" key="4">
    <source>
        <dbReference type="Proteomes" id="UP001501822"/>
    </source>
</evidence>
<name>A0ABN0XND5_9ACTN</name>
<dbReference type="PANTHER" id="PTHR35561">
    <property type="entry name" value="RNA 2',3'-CYCLIC PHOSPHODIESTERASE"/>
    <property type="match status" value="1"/>
</dbReference>
<feature type="active site" description="Proton donor" evidence="2">
    <location>
        <position position="40"/>
    </location>
</feature>
<dbReference type="EC" id="3.1.4.58" evidence="2"/>
<comment type="similarity">
    <text evidence="2">Belongs to the 2H phosphoesterase superfamily. ThpR family.</text>
</comment>
<comment type="catalytic activity">
    <reaction evidence="2">
        <text>a 3'-end 2',3'-cyclophospho-ribonucleotide-RNA + H2O = a 3'-end 2'-phospho-ribonucleotide-RNA + H(+)</text>
        <dbReference type="Rhea" id="RHEA:11828"/>
        <dbReference type="Rhea" id="RHEA-COMP:10464"/>
        <dbReference type="Rhea" id="RHEA-COMP:17353"/>
        <dbReference type="ChEBI" id="CHEBI:15377"/>
        <dbReference type="ChEBI" id="CHEBI:15378"/>
        <dbReference type="ChEBI" id="CHEBI:83064"/>
        <dbReference type="ChEBI" id="CHEBI:173113"/>
        <dbReference type="EC" id="3.1.4.58"/>
    </reaction>
</comment>